<dbReference type="Proteomes" id="UP001168990">
    <property type="component" value="Unassembled WGS sequence"/>
</dbReference>
<evidence type="ECO:0000313" key="3">
    <source>
        <dbReference type="Proteomes" id="UP001168990"/>
    </source>
</evidence>
<reference evidence="2" key="1">
    <citation type="journal article" date="2023" name="bioRxiv">
        <title>Scaffold-level genome assemblies of two parasitoid biocontrol wasps reveal the parthenogenesis mechanism and an associated novel virus.</title>
        <authorList>
            <person name="Inwood S."/>
            <person name="Skelly J."/>
            <person name="Guhlin J."/>
            <person name="Harrop T."/>
            <person name="Goldson S."/>
            <person name="Dearden P."/>
        </authorList>
    </citation>
    <scope>NUCLEOTIDE SEQUENCE</scope>
    <source>
        <strain evidence="2">Irish</strain>
        <tissue evidence="2">Whole body</tissue>
    </source>
</reference>
<dbReference type="InterPro" id="IPR057251">
    <property type="entry name" value="FP_C"/>
</dbReference>
<reference evidence="2" key="2">
    <citation type="submission" date="2023-03" db="EMBL/GenBank/DDBJ databases">
        <authorList>
            <person name="Inwood S.N."/>
            <person name="Skelly J.G."/>
            <person name="Guhlin J."/>
            <person name="Harrop T.W.R."/>
            <person name="Goldson S.G."/>
            <person name="Dearden P.K."/>
        </authorList>
    </citation>
    <scope>NUCLEOTIDE SEQUENCE</scope>
    <source>
        <strain evidence="2">Irish</strain>
        <tissue evidence="2">Whole body</tissue>
    </source>
</reference>
<gene>
    <name evidence="2" type="ORF">PV328_001068</name>
</gene>
<dbReference type="EMBL" id="JAQQBS010000001">
    <property type="protein sequence ID" value="KAK0176970.1"/>
    <property type="molecule type" value="Genomic_DNA"/>
</dbReference>
<evidence type="ECO:0000313" key="2">
    <source>
        <dbReference type="EMBL" id="KAK0176970.1"/>
    </source>
</evidence>
<accession>A0AA39FW55</accession>
<dbReference type="AlphaFoldDB" id="A0AA39FW55"/>
<comment type="caution">
    <text evidence="2">The sequence shown here is derived from an EMBL/GenBank/DDBJ whole genome shotgun (WGS) entry which is preliminary data.</text>
</comment>
<dbReference type="CDD" id="cd15489">
    <property type="entry name" value="PHD_SF"/>
    <property type="match status" value="1"/>
</dbReference>
<proteinExistence type="predicted"/>
<organism evidence="2 3">
    <name type="scientific">Microctonus aethiopoides</name>
    <dbReference type="NCBI Taxonomy" id="144406"/>
    <lineage>
        <taxon>Eukaryota</taxon>
        <taxon>Metazoa</taxon>
        <taxon>Ecdysozoa</taxon>
        <taxon>Arthropoda</taxon>
        <taxon>Hexapoda</taxon>
        <taxon>Insecta</taxon>
        <taxon>Pterygota</taxon>
        <taxon>Neoptera</taxon>
        <taxon>Endopterygota</taxon>
        <taxon>Hymenoptera</taxon>
        <taxon>Apocrita</taxon>
        <taxon>Ichneumonoidea</taxon>
        <taxon>Braconidae</taxon>
        <taxon>Euphorinae</taxon>
        <taxon>Microctonus</taxon>
    </lineage>
</organism>
<evidence type="ECO:0000259" key="1">
    <source>
        <dbReference type="Pfam" id="PF25298"/>
    </source>
</evidence>
<keyword evidence="3" id="KW-1185">Reference proteome</keyword>
<feature type="domain" description="FP protein C-terminal" evidence="1">
    <location>
        <begin position="271"/>
        <end position="305"/>
    </location>
</feature>
<dbReference type="Pfam" id="PF25298">
    <property type="entry name" value="Baculo_FP_2nd"/>
    <property type="match status" value="1"/>
</dbReference>
<protein>
    <recommendedName>
        <fullName evidence="1">FP protein C-terminal domain-containing protein</fullName>
    </recommendedName>
</protein>
<name>A0AA39FW55_9HYME</name>
<sequence>MLCFKCKQPLVLNSRCCDICQRYFHPSCSLIYLASKQANSCCLKLKLSSLDTSNKQSQEQTTKRTMSLTSSLTNAPAETVSQTVQSSSLEKILNSFIEQQATFNKVMTDSMSQLTTTVNKQTKCQTEMNAKLNDIKKIMKTLGEHDVRINKLEQHNDVLITRLNTLCEENKVLNNTMTKLKSTNVPIQSSASSNIIFTGIPQSHSLNLSTAISKVLRSIEASNQIDDILDIHELKKNMMKLGHGELTIKQVFDAELNGKIFINEFLDSHSHDLYKRVKEIAHNKKFKYVWLKQGNIYVRMHDNSDRIHRDLNCSLMGNSFEAHYLRDLATSHSLHILGNVPIYHTSTSDSLLDVLLVDDPQKVLYYNKSDALFIAGHDLVCIHYQYSSAPSIERQIQRRNYANLDETELNNLIREQTHKLQDNFLPKCRPHWMTQEFKDKIRNRDKLYKRARRTQSILDFQIYRHPASVECCRNVTSATLNIAGNVAATFLQCSYVRRSATFRML</sequence>